<dbReference type="InterPro" id="IPR009057">
    <property type="entry name" value="Homeodomain-like_sf"/>
</dbReference>
<comment type="caution">
    <text evidence="6">The sequence shown here is derived from an EMBL/GenBank/DDBJ whole genome shotgun (WGS) entry which is preliminary data.</text>
</comment>
<evidence type="ECO:0000256" key="4">
    <source>
        <dbReference type="SAM" id="MobiDB-lite"/>
    </source>
</evidence>
<feature type="domain" description="HTH araC/xylS-type" evidence="5">
    <location>
        <begin position="248"/>
        <end position="350"/>
    </location>
</feature>
<dbReference type="PANTHER" id="PTHR46796:SF12">
    <property type="entry name" value="HTH-TYPE DNA-BINDING TRANSCRIPTIONAL ACTIVATOR EUTR"/>
    <property type="match status" value="1"/>
</dbReference>
<dbReference type="InterPro" id="IPR018060">
    <property type="entry name" value="HTH_AraC"/>
</dbReference>
<protein>
    <recommendedName>
        <fullName evidence="5">HTH araC/xylS-type domain-containing protein</fullName>
    </recommendedName>
</protein>
<evidence type="ECO:0000259" key="5">
    <source>
        <dbReference type="PROSITE" id="PS01124"/>
    </source>
</evidence>
<dbReference type="SMART" id="SM00342">
    <property type="entry name" value="HTH_ARAC"/>
    <property type="match status" value="1"/>
</dbReference>
<evidence type="ECO:0000256" key="1">
    <source>
        <dbReference type="ARBA" id="ARBA00023015"/>
    </source>
</evidence>
<name>A0A512IHJ3_9MICC</name>
<keyword evidence="1" id="KW-0805">Transcription regulation</keyword>
<dbReference type="GO" id="GO:0043565">
    <property type="term" value="F:sequence-specific DNA binding"/>
    <property type="evidence" value="ECO:0007669"/>
    <property type="project" value="InterPro"/>
</dbReference>
<gene>
    <name evidence="6" type="ORF">KTU01_33090</name>
</gene>
<dbReference type="Pfam" id="PF12833">
    <property type="entry name" value="HTH_18"/>
    <property type="match status" value="1"/>
</dbReference>
<dbReference type="STRING" id="388357.GCA_001580365_02233"/>
<evidence type="ECO:0000313" key="7">
    <source>
        <dbReference type="Proteomes" id="UP000321103"/>
    </source>
</evidence>
<evidence type="ECO:0000256" key="3">
    <source>
        <dbReference type="ARBA" id="ARBA00023163"/>
    </source>
</evidence>
<dbReference type="PANTHER" id="PTHR46796">
    <property type="entry name" value="HTH-TYPE TRANSCRIPTIONAL ACTIVATOR RHAS-RELATED"/>
    <property type="match status" value="1"/>
</dbReference>
<dbReference type="Proteomes" id="UP000321103">
    <property type="component" value="Unassembled WGS sequence"/>
</dbReference>
<dbReference type="Gene3D" id="1.10.10.60">
    <property type="entry name" value="Homeodomain-like"/>
    <property type="match status" value="1"/>
</dbReference>
<dbReference type="RefSeq" id="WP_062735803.1">
    <property type="nucleotide sequence ID" value="NZ_BJZS01000111.1"/>
</dbReference>
<evidence type="ECO:0000313" key="6">
    <source>
        <dbReference type="EMBL" id="GEO97186.1"/>
    </source>
</evidence>
<dbReference type="GO" id="GO:0003700">
    <property type="term" value="F:DNA-binding transcription factor activity"/>
    <property type="evidence" value="ECO:0007669"/>
    <property type="project" value="InterPro"/>
</dbReference>
<sequence length="350" mass="37643">MHRLAPDAQFSIPSDVPSAHTSHRACRADETAHQRPAVRKLRFVSHDPSEGVEVLERVYAARVQVSPDTPFSMHQALGAVERLSLERVRLSGAPAAALIDAPGTLRVARVLGGRLAFTDATSTAAGLSPFLFPVRSYTCRWDELDLLTLSLDLAAVEAHAAGLLDAEDFRLRFTAAEPVSPAMARYLAGSVAALGQHQLGNEQAMASPLVRAETFRALATAVLHAFPNSFLERSAVPEPERAAPAGVRRAVSFMEEHAAEDIGLGEIARAARMSPRGLQAAFRRELSTTPLAHLRTLRLEAVRAELLTTDPGAGATVAEIAARWGFSHPGRFAAAYRERFGENPATTLRG</sequence>
<dbReference type="SUPFAM" id="SSF46689">
    <property type="entry name" value="Homeodomain-like"/>
    <property type="match status" value="2"/>
</dbReference>
<dbReference type="AlphaFoldDB" id="A0A512IHJ3"/>
<accession>A0A512IHJ3</accession>
<reference evidence="6 7" key="1">
    <citation type="submission" date="2019-07" db="EMBL/GenBank/DDBJ databases">
        <title>Whole genome shotgun sequence of Kocuria turfanensis NBRC 107627.</title>
        <authorList>
            <person name="Hosoyama A."/>
            <person name="Uohara A."/>
            <person name="Ohji S."/>
            <person name="Ichikawa N."/>
        </authorList>
    </citation>
    <scope>NUCLEOTIDE SEQUENCE [LARGE SCALE GENOMIC DNA]</scope>
    <source>
        <strain evidence="6 7">NBRC 107627</strain>
    </source>
</reference>
<dbReference type="EMBL" id="BJZS01000111">
    <property type="protein sequence ID" value="GEO97186.1"/>
    <property type="molecule type" value="Genomic_DNA"/>
</dbReference>
<keyword evidence="3" id="KW-0804">Transcription</keyword>
<feature type="region of interest" description="Disordered" evidence="4">
    <location>
        <begin position="1"/>
        <end position="33"/>
    </location>
</feature>
<dbReference type="InterPro" id="IPR050204">
    <property type="entry name" value="AraC_XylS_family_regulators"/>
</dbReference>
<keyword evidence="7" id="KW-1185">Reference proteome</keyword>
<proteinExistence type="predicted"/>
<dbReference type="PROSITE" id="PS01124">
    <property type="entry name" value="HTH_ARAC_FAMILY_2"/>
    <property type="match status" value="1"/>
</dbReference>
<organism evidence="6 7">
    <name type="scientific">Kocuria turfanensis</name>
    <dbReference type="NCBI Taxonomy" id="388357"/>
    <lineage>
        <taxon>Bacteria</taxon>
        <taxon>Bacillati</taxon>
        <taxon>Actinomycetota</taxon>
        <taxon>Actinomycetes</taxon>
        <taxon>Micrococcales</taxon>
        <taxon>Micrococcaceae</taxon>
        <taxon>Kocuria</taxon>
    </lineage>
</organism>
<keyword evidence="2" id="KW-0238">DNA-binding</keyword>
<evidence type="ECO:0000256" key="2">
    <source>
        <dbReference type="ARBA" id="ARBA00023125"/>
    </source>
</evidence>